<dbReference type="Proteomes" id="UP000219072">
    <property type="component" value="Unassembled WGS sequence"/>
</dbReference>
<name>A0A286E631_9ACTN</name>
<evidence type="ECO:0000313" key="3">
    <source>
        <dbReference type="EMBL" id="SOD66356.1"/>
    </source>
</evidence>
<feature type="region of interest" description="Disordered" evidence="1">
    <location>
        <begin position="1"/>
        <end position="126"/>
    </location>
</feature>
<feature type="transmembrane region" description="Helical" evidence="2">
    <location>
        <begin position="131"/>
        <end position="152"/>
    </location>
</feature>
<feature type="compositionally biased region" description="Low complexity" evidence="1">
    <location>
        <begin position="56"/>
        <end position="71"/>
    </location>
</feature>
<dbReference type="EMBL" id="OCNE01000025">
    <property type="protein sequence ID" value="SOD66356.1"/>
    <property type="molecule type" value="Genomic_DNA"/>
</dbReference>
<accession>A0A286E631</accession>
<protein>
    <submittedName>
        <fullName evidence="3">Uncharacterized protein</fullName>
    </submittedName>
</protein>
<feature type="compositionally biased region" description="Pro residues" evidence="1">
    <location>
        <begin position="73"/>
        <end position="100"/>
    </location>
</feature>
<feature type="compositionally biased region" description="Pro residues" evidence="1">
    <location>
        <begin position="11"/>
        <end position="32"/>
    </location>
</feature>
<evidence type="ECO:0000256" key="1">
    <source>
        <dbReference type="SAM" id="MobiDB-lite"/>
    </source>
</evidence>
<reference evidence="3 4" key="1">
    <citation type="submission" date="2017-09" db="EMBL/GenBank/DDBJ databases">
        <authorList>
            <person name="Ehlers B."/>
            <person name="Leendertz F.H."/>
        </authorList>
    </citation>
    <scope>NUCLEOTIDE SEQUENCE [LARGE SCALE GENOMIC DNA]</scope>
    <source>
        <strain evidence="3 4">CGMCC 4.7095</strain>
    </source>
</reference>
<feature type="compositionally biased region" description="Acidic residues" evidence="1">
    <location>
        <begin position="372"/>
        <end position="381"/>
    </location>
</feature>
<keyword evidence="2" id="KW-1133">Transmembrane helix</keyword>
<evidence type="ECO:0000313" key="4">
    <source>
        <dbReference type="Proteomes" id="UP000219072"/>
    </source>
</evidence>
<keyword evidence="2" id="KW-0812">Transmembrane</keyword>
<keyword evidence="4" id="KW-1185">Reference proteome</keyword>
<feature type="compositionally biased region" description="Low complexity" evidence="1">
    <location>
        <begin position="1"/>
        <end position="10"/>
    </location>
</feature>
<gene>
    <name evidence="3" type="ORF">SAMN06297387_12546</name>
</gene>
<feature type="compositionally biased region" description="Pro residues" evidence="1">
    <location>
        <begin position="108"/>
        <end position="121"/>
    </location>
</feature>
<evidence type="ECO:0000256" key="2">
    <source>
        <dbReference type="SAM" id="Phobius"/>
    </source>
</evidence>
<organism evidence="3 4">
    <name type="scientific">Streptomyces zhaozhouensis</name>
    <dbReference type="NCBI Taxonomy" id="1300267"/>
    <lineage>
        <taxon>Bacteria</taxon>
        <taxon>Bacillati</taxon>
        <taxon>Actinomycetota</taxon>
        <taxon>Actinomycetes</taxon>
        <taxon>Kitasatosporales</taxon>
        <taxon>Streptomycetaceae</taxon>
        <taxon>Streptomyces</taxon>
    </lineage>
</organism>
<dbReference type="AlphaFoldDB" id="A0A286E631"/>
<proteinExistence type="predicted"/>
<sequence>MSHNQPGPYGQQPPPGQQPGQPGPYGAPPPQGAPGGGPNPYAQGGAPGAPQGPGYGYPQQPGAPGQPAGAPGQPGPYGQPQPPGAPGQPGPYGQQPPPGQYPGQPGHPGQPPGPYGQPQPPSGGGGGNKTLLIVIASVVALAVVGGGAFFLLSGDDDDEGGDSAGGDPDTSYMLEFPQSTGEYTAVQPPTGTDDFSEEELAEIGLTDAEVSTATYLAGMTPEEASSLMDPSELGSTEVTTMFTVGMWGTVDDPEGTVDAFLAYGAQEASASGGNVNLVGDPESVSPDGLDGAVMKCQQAETEDALTGEMVPVPLCVWADHSTAGFATMQRRTGQGTIEVSLDEAAEHAAQLRSDSLVEAEAEGGSGGGEGEGSAEEEPVLP</sequence>
<dbReference type="RefSeq" id="WP_245880803.1">
    <property type="nucleotide sequence ID" value="NZ_OCNE01000025.1"/>
</dbReference>
<feature type="region of interest" description="Disordered" evidence="1">
    <location>
        <begin position="346"/>
        <end position="381"/>
    </location>
</feature>
<keyword evidence="2" id="KW-0472">Membrane</keyword>
<feature type="compositionally biased region" description="Gly residues" evidence="1">
    <location>
        <begin position="45"/>
        <end position="55"/>
    </location>
</feature>